<proteinExistence type="predicted"/>
<gene>
    <name evidence="9" type="ORF">FHX42_003987</name>
</gene>
<organism evidence="9 10">
    <name type="scientific">Halosaccharopolyspora lacisalsi</name>
    <dbReference type="NCBI Taxonomy" id="1000566"/>
    <lineage>
        <taxon>Bacteria</taxon>
        <taxon>Bacillati</taxon>
        <taxon>Actinomycetota</taxon>
        <taxon>Actinomycetes</taxon>
        <taxon>Pseudonocardiales</taxon>
        <taxon>Pseudonocardiaceae</taxon>
        <taxon>Halosaccharopolyspora</taxon>
    </lineage>
</organism>
<evidence type="ECO:0000259" key="8">
    <source>
        <dbReference type="PROSITE" id="PS50156"/>
    </source>
</evidence>
<sequence>MHKQSTISHQEGVTAESGTAAAVSRLTRKHRRPVLAGWVIALLLASFGALSIGDVLSGGGWAVAGSQSQRAAEELAEAKMLGRGQVSVTLVVHDQKLTADDPGFETRVREVADAVEQDPALRVSGSYGWATLSPGSRAPFLGEDGRTAITSFGLAMDDGAARREMPAVNDRLTQRFDQRGLEITLVGDAPFWGEVNQLSRQGLIWAEIITLPLIAVILLLLYRSVVAAATSLVVGITAIVFTLGALSPLAHHTELSIFLENAATMLGFGISVDYSLFVISRFQEELRGGRSVHDAVTRALRYAGHTVLFSGLTVIATMSTLFVVDLNIIWSIALGAITVVAFSVLASTVVLPALLHVLGHRINKGRLPFLSGSGLGSDSSTRKTGRWHRFALAVMRRPVVIGLTGAVVLCFLALPAGGLRMFTPDARIVPQSSPVRTGYDHIQQQFGSGTTSPVQVVVRTPGLSEPGARSDLIALHDSLTELPGVSRTQSLVTTLRRISPERPLNALQPSVRERMPDDARQSLRHFLSDDGRTTVIELIPNGPASDESTIDLVHAAQRTVASAQYPGFHVMVGGETAEGLVANEVIQDGLPWVIALMLIVVFTLLLITFRSVLLPLKAVAMNLLSLAATYGILVAVFQHGVGTRLLGLNETGYLQNFVPILLLALLFSLNTDYEVFLLNRIRENHVQTRDNRAAVATGLQSTAPLISGAAVLMVAVFGAFAFTGMVPIEQLGFGMALAILIDATIVRLILVPATMRLMGSWNWWLPGRRSGGSTAVEEKEMIRSRVP</sequence>
<feature type="transmembrane region" description="Helical" evidence="7">
    <location>
        <begin position="731"/>
        <end position="750"/>
    </location>
</feature>
<keyword evidence="5 7" id="KW-0472">Membrane</keyword>
<dbReference type="GO" id="GO:0005886">
    <property type="term" value="C:plasma membrane"/>
    <property type="evidence" value="ECO:0007669"/>
    <property type="project" value="UniProtKB-SubCell"/>
</dbReference>
<keyword evidence="3 7" id="KW-0812">Transmembrane</keyword>
<feature type="transmembrane region" description="Helical" evidence="7">
    <location>
        <begin position="262"/>
        <end position="282"/>
    </location>
</feature>
<dbReference type="PANTHER" id="PTHR33406:SF13">
    <property type="entry name" value="MEMBRANE PROTEIN YDFJ"/>
    <property type="match status" value="1"/>
</dbReference>
<dbReference type="SUPFAM" id="SSF82866">
    <property type="entry name" value="Multidrug efflux transporter AcrB transmembrane domain"/>
    <property type="match status" value="2"/>
</dbReference>
<dbReference type="EMBL" id="JACGWZ010000006">
    <property type="protein sequence ID" value="MBA8826608.1"/>
    <property type="molecule type" value="Genomic_DNA"/>
</dbReference>
<feature type="transmembrane region" description="Helical" evidence="7">
    <location>
        <begin position="589"/>
        <end position="607"/>
    </location>
</feature>
<feature type="compositionally biased region" description="Polar residues" evidence="6">
    <location>
        <begin position="1"/>
        <end position="11"/>
    </location>
</feature>
<feature type="region of interest" description="Disordered" evidence="6">
    <location>
        <begin position="1"/>
        <end position="21"/>
    </location>
</feature>
<protein>
    <submittedName>
        <fullName evidence="9">RND superfamily putative drug exporter</fullName>
    </submittedName>
</protein>
<feature type="transmembrane region" description="Helical" evidence="7">
    <location>
        <begin position="302"/>
        <end position="322"/>
    </location>
</feature>
<keyword evidence="10" id="KW-1185">Reference proteome</keyword>
<dbReference type="PANTHER" id="PTHR33406">
    <property type="entry name" value="MEMBRANE PROTEIN MJ1562-RELATED"/>
    <property type="match status" value="1"/>
</dbReference>
<reference evidence="9 10" key="1">
    <citation type="submission" date="2020-07" db="EMBL/GenBank/DDBJ databases">
        <title>Sequencing the genomes of 1000 actinobacteria strains.</title>
        <authorList>
            <person name="Klenk H.-P."/>
        </authorList>
    </citation>
    <scope>NUCLEOTIDE SEQUENCE [LARGE SCALE GENOMIC DNA]</scope>
    <source>
        <strain evidence="9 10">DSM 45975</strain>
    </source>
</reference>
<feature type="transmembrane region" description="Helical" evidence="7">
    <location>
        <begin position="202"/>
        <end position="222"/>
    </location>
</feature>
<dbReference type="InterPro" id="IPR050545">
    <property type="entry name" value="Mycobact_MmpL"/>
</dbReference>
<comment type="caution">
    <text evidence="9">The sequence shown here is derived from an EMBL/GenBank/DDBJ whole genome shotgun (WGS) entry which is preliminary data.</text>
</comment>
<dbReference type="PROSITE" id="PS50156">
    <property type="entry name" value="SSD"/>
    <property type="match status" value="2"/>
</dbReference>
<feature type="transmembrane region" description="Helical" evidence="7">
    <location>
        <begin position="328"/>
        <end position="358"/>
    </location>
</feature>
<feature type="transmembrane region" description="Helical" evidence="7">
    <location>
        <begin position="229"/>
        <end position="250"/>
    </location>
</feature>
<dbReference type="AlphaFoldDB" id="A0A839E6V3"/>
<accession>A0A839E6V3</accession>
<comment type="subcellular location">
    <subcellularLocation>
        <location evidence="1">Cell membrane</location>
        <topology evidence="1">Multi-pass membrane protein</topology>
    </subcellularLocation>
</comment>
<keyword evidence="2" id="KW-1003">Cell membrane</keyword>
<evidence type="ECO:0000256" key="1">
    <source>
        <dbReference type="ARBA" id="ARBA00004651"/>
    </source>
</evidence>
<name>A0A839E6V3_9PSEU</name>
<evidence type="ECO:0000256" key="2">
    <source>
        <dbReference type="ARBA" id="ARBA00022475"/>
    </source>
</evidence>
<feature type="transmembrane region" description="Helical" evidence="7">
    <location>
        <begin position="657"/>
        <end position="681"/>
    </location>
</feature>
<feature type="transmembrane region" description="Helical" evidence="7">
    <location>
        <begin position="34"/>
        <end position="53"/>
    </location>
</feature>
<feature type="transmembrane region" description="Helical" evidence="7">
    <location>
        <begin position="619"/>
        <end position="637"/>
    </location>
</feature>
<dbReference type="Gene3D" id="1.20.1640.10">
    <property type="entry name" value="Multidrug efflux transporter AcrB transmembrane domain"/>
    <property type="match status" value="2"/>
</dbReference>
<evidence type="ECO:0000256" key="4">
    <source>
        <dbReference type="ARBA" id="ARBA00022989"/>
    </source>
</evidence>
<evidence type="ECO:0000256" key="7">
    <source>
        <dbReference type="SAM" id="Phobius"/>
    </source>
</evidence>
<feature type="transmembrane region" description="Helical" evidence="7">
    <location>
        <begin position="399"/>
        <end position="422"/>
    </location>
</feature>
<evidence type="ECO:0000256" key="3">
    <source>
        <dbReference type="ARBA" id="ARBA00022692"/>
    </source>
</evidence>
<evidence type="ECO:0000256" key="5">
    <source>
        <dbReference type="ARBA" id="ARBA00023136"/>
    </source>
</evidence>
<dbReference type="InterPro" id="IPR000731">
    <property type="entry name" value="SSD"/>
</dbReference>
<dbReference type="RefSeq" id="WP_182545832.1">
    <property type="nucleotide sequence ID" value="NZ_JACGWZ010000006.1"/>
</dbReference>
<evidence type="ECO:0000256" key="6">
    <source>
        <dbReference type="SAM" id="MobiDB-lite"/>
    </source>
</evidence>
<feature type="domain" description="SSD" evidence="8">
    <location>
        <begin position="228"/>
        <end position="357"/>
    </location>
</feature>
<dbReference type="InterPro" id="IPR004869">
    <property type="entry name" value="MMPL_dom"/>
</dbReference>
<dbReference type="Pfam" id="PF03176">
    <property type="entry name" value="MMPL"/>
    <property type="match status" value="2"/>
</dbReference>
<dbReference type="Proteomes" id="UP000569329">
    <property type="component" value="Unassembled WGS sequence"/>
</dbReference>
<evidence type="ECO:0000313" key="10">
    <source>
        <dbReference type="Proteomes" id="UP000569329"/>
    </source>
</evidence>
<feature type="domain" description="SSD" evidence="8">
    <location>
        <begin position="592"/>
        <end position="757"/>
    </location>
</feature>
<keyword evidence="4 7" id="KW-1133">Transmembrane helix</keyword>
<feature type="transmembrane region" description="Helical" evidence="7">
    <location>
        <begin position="702"/>
        <end position="725"/>
    </location>
</feature>
<evidence type="ECO:0000313" key="9">
    <source>
        <dbReference type="EMBL" id="MBA8826608.1"/>
    </source>
</evidence>